<dbReference type="SUPFAM" id="SSF109604">
    <property type="entry name" value="HD-domain/PDEase-like"/>
    <property type="match status" value="1"/>
</dbReference>
<keyword evidence="2" id="KW-1185">Reference proteome</keyword>
<dbReference type="EMBL" id="BAABLK010000004">
    <property type="protein sequence ID" value="GAA5225615.1"/>
    <property type="molecule type" value="Genomic_DNA"/>
</dbReference>
<organism evidence="1 2">
    <name type="scientific">Paeniglutamicibacter antarcticus</name>
    <dbReference type="NCBI Taxonomy" id="494023"/>
    <lineage>
        <taxon>Bacteria</taxon>
        <taxon>Bacillati</taxon>
        <taxon>Actinomycetota</taxon>
        <taxon>Actinomycetes</taxon>
        <taxon>Micrococcales</taxon>
        <taxon>Micrococcaceae</taxon>
        <taxon>Paeniglutamicibacter</taxon>
    </lineage>
</organism>
<dbReference type="Gene3D" id="1.10.3210.10">
    <property type="entry name" value="Hypothetical protein af1432"/>
    <property type="match status" value="1"/>
</dbReference>
<comment type="caution">
    <text evidence="1">The sequence shown here is derived from an EMBL/GenBank/DDBJ whole genome shotgun (WGS) entry which is preliminary data.</text>
</comment>
<protein>
    <submittedName>
        <fullName evidence="1">HD domain-containing protein</fullName>
    </submittedName>
</protein>
<gene>
    <name evidence="1" type="ORF">GCM10025778_01450</name>
</gene>
<evidence type="ECO:0000313" key="2">
    <source>
        <dbReference type="Proteomes" id="UP001501257"/>
    </source>
</evidence>
<reference evidence="2" key="1">
    <citation type="journal article" date="2019" name="Int. J. Syst. Evol. Microbiol.">
        <title>The Global Catalogue of Microorganisms (GCM) 10K type strain sequencing project: providing services to taxonomists for standard genome sequencing and annotation.</title>
        <authorList>
            <consortium name="The Broad Institute Genomics Platform"/>
            <consortium name="The Broad Institute Genome Sequencing Center for Infectious Disease"/>
            <person name="Wu L."/>
            <person name="Ma J."/>
        </authorList>
    </citation>
    <scope>NUCLEOTIDE SEQUENCE [LARGE SCALE GENOMIC DNA]</scope>
    <source>
        <strain evidence="2">JCM 18952</strain>
    </source>
</reference>
<sequence length="151" mass="16348">MTGQGIVQLAEDIAREAHKGQLDKAGVEYIAHPERVAEGVRTHGGGDEAVAAAWLHDVLEDCPATEAGLREQGIPDSVIETVLAVTKLKNEPVEAYCARVVANPTALRVKQADLNDNTDPARTALLPEEMRTRLSVKYAYVRSLLGLPRQV</sequence>
<dbReference type="Pfam" id="PF13328">
    <property type="entry name" value="HD_4"/>
    <property type="match status" value="1"/>
</dbReference>
<proteinExistence type="predicted"/>
<evidence type="ECO:0000313" key="1">
    <source>
        <dbReference type="EMBL" id="GAA5225615.1"/>
    </source>
</evidence>
<dbReference type="RefSeq" id="WP_210100514.1">
    <property type="nucleotide sequence ID" value="NZ_BAABLK010000004.1"/>
</dbReference>
<accession>A0ABP9THG6</accession>
<dbReference type="Proteomes" id="UP001501257">
    <property type="component" value="Unassembled WGS sequence"/>
</dbReference>
<name>A0ABP9THG6_9MICC</name>